<accession>A0A444LAN8</accession>
<dbReference type="SUPFAM" id="SSF52499">
    <property type="entry name" value="Isochorismatase-like hydrolases"/>
    <property type="match status" value="1"/>
</dbReference>
<dbReference type="EMBL" id="SBIP01000006">
    <property type="protein sequence ID" value="RWX74672.1"/>
    <property type="molecule type" value="Genomic_DNA"/>
</dbReference>
<dbReference type="Pfam" id="PF00857">
    <property type="entry name" value="Isochorismatase"/>
    <property type="match status" value="1"/>
</dbReference>
<dbReference type="PANTHER" id="PTHR43559:SF3">
    <property type="entry name" value="HYDROLASE YCAC-RELATED"/>
    <property type="match status" value="1"/>
</dbReference>
<dbReference type="Gene3D" id="3.40.50.850">
    <property type="entry name" value="Isochorismatase-like"/>
    <property type="match status" value="1"/>
</dbReference>
<dbReference type="PANTHER" id="PTHR43559">
    <property type="entry name" value="HYDROLASE YCAC-RELATED"/>
    <property type="match status" value="1"/>
</dbReference>
<dbReference type="InterPro" id="IPR000868">
    <property type="entry name" value="Isochorismatase-like_dom"/>
</dbReference>
<dbReference type="OrthoDB" id="9789777at2"/>
<proteinExistence type="predicted"/>
<evidence type="ECO:0000259" key="1">
    <source>
        <dbReference type="Pfam" id="PF00857"/>
    </source>
</evidence>
<dbReference type="InterPro" id="IPR053152">
    <property type="entry name" value="Hydrolase_YcaC-like"/>
</dbReference>
<keyword evidence="3" id="KW-1185">Reference proteome</keyword>
<comment type="caution">
    <text evidence="2">The sequence shown here is derived from an EMBL/GenBank/DDBJ whole genome shotgun (WGS) entry which is preliminary data.</text>
</comment>
<gene>
    <name evidence="2" type="ORF">EPK99_22410</name>
</gene>
<protein>
    <submittedName>
        <fullName evidence="2">Isochorismatase family protein</fullName>
    </submittedName>
</protein>
<feature type="domain" description="Isochorismatase-like" evidence="1">
    <location>
        <begin position="11"/>
        <end position="167"/>
    </location>
</feature>
<evidence type="ECO:0000313" key="2">
    <source>
        <dbReference type="EMBL" id="RWX74672.1"/>
    </source>
</evidence>
<dbReference type="InterPro" id="IPR036380">
    <property type="entry name" value="Isochorismatase-like_sf"/>
</dbReference>
<name>A0A444LAN8_9HYPH</name>
<reference evidence="2 3" key="1">
    <citation type="submission" date="2019-01" db="EMBL/GenBank/DDBJ databases">
        <title>The draft genome of Rhizobium sp. 24NR.</title>
        <authorList>
            <person name="Liu L."/>
            <person name="Liang L."/>
            <person name="Shi S."/>
            <person name="Xu L."/>
            <person name="Wang X."/>
            <person name="Li L."/>
            <person name="Zhang X."/>
        </authorList>
    </citation>
    <scope>NUCLEOTIDE SEQUENCE [LARGE SCALE GENOMIC DNA]</scope>
    <source>
        <strain evidence="2 3">24NR</strain>
    </source>
</reference>
<sequence length="190" mass="20566">MHSTAFNPGNSALLLIDHQVGTIGFTHSHDINLLISNTTKLAKIAAAVDLPSVLTSSQEDQFQGPLLPVLEEILPTQFAARIKRRGIVNAMHDDNFAAAVRATGRKKLFVSGIATEVCILYPVLQLLEEGYEVQVSADTSASHTLYGDTIALRRMEQAGAIITTVDQIIAELAIDWSSLNGKKLLGILNY</sequence>
<dbReference type="Proteomes" id="UP000287687">
    <property type="component" value="Unassembled WGS sequence"/>
</dbReference>
<organism evidence="2 3">
    <name type="scientific">Neorhizobium lilium</name>
    <dbReference type="NCBI Taxonomy" id="2503024"/>
    <lineage>
        <taxon>Bacteria</taxon>
        <taxon>Pseudomonadati</taxon>
        <taxon>Pseudomonadota</taxon>
        <taxon>Alphaproteobacteria</taxon>
        <taxon>Hyphomicrobiales</taxon>
        <taxon>Rhizobiaceae</taxon>
        <taxon>Rhizobium/Agrobacterium group</taxon>
        <taxon>Neorhizobium</taxon>
    </lineage>
</organism>
<evidence type="ECO:0000313" key="3">
    <source>
        <dbReference type="Proteomes" id="UP000287687"/>
    </source>
</evidence>
<dbReference type="AlphaFoldDB" id="A0A444LAN8"/>
<dbReference type="RefSeq" id="WP_128445334.1">
    <property type="nucleotide sequence ID" value="NZ_SBIP01000006.1"/>
</dbReference>